<sequence length="107" mass="12035">MSKLTTKTLSTTIDANGLVILESNGQYIYPGLAQAIFDDAIFGPRILKRLQRLFVDHPEGLSESGHDWYFGYLVCAYTQTHFGIKNLLNYPSVTKELFSLCLTQLSD</sequence>
<name>A0A1X0VCX0_LEUPS</name>
<organism evidence="1 2">
    <name type="scientific">Leuconostoc pseudomesenteroides</name>
    <dbReference type="NCBI Taxonomy" id="33968"/>
    <lineage>
        <taxon>Bacteria</taxon>
        <taxon>Bacillati</taxon>
        <taxon>Bacillota</taxon>
        <taxon>Bacilli</taxon>
        <taxon>Lactobacillales</taxon>
        <taxon>Lactobacillaceae</taxon>
        <taxon>Leuconostoc</taxon>
    </lineage>
</organism>
<dbReference type="EMBL" id="MPLS01000025">
    <property type="protein sequence ID" value="ORI97449.1"/>
    <property type="molecule type" value="Genomic_DNA"/>
</dbReference>
<dbReference type="Proteomes" id="UP000192288">
    <property type="component" value="Unassembled WGS sequence"/>
</dbReference>
<dbReference type="AlphaFoldDB" id="A0A1X0VCX0"/>
<dbReference type="RefSeq" id="WP_080519430.1">
    <property type="nucleotide sequence ID" value="NZ_MPLS01000025.1"/>
</dbReference>
<reference evidence="1 2" key="1">
    <citation type="journal article" date="2017" name="Front. Microbiol.">
        <title>Genomic Characterization of Dairy Associated Leuconostoc Species and Diversity of Leuconostocs in Undefined Mixed Mesophilic Starter Cultures.</title>
        <authorList>
            <person name="Frantzen C.A."/>
            <person name="Kot W."/>
            <person name="Pedersen T.B."/>
            <person name="Ardo Y.M."/>
            <person name="Broadbent J.R."/>
            <person name="Neve H."/>
            <person name="Hansen L.H."/>
            <person name="Dal Bello F."/>
            <person name="Ostlie H.M."/>
            <person name="Kleppen H.P."/>
            <person name="Vogensen F.K."/>
            <person name="Holo H."/>
        </authorList>
    </citation>
    <scope>NUCLEOTIDE SEQUENCE [LARGE SCALE GENOMIC DNA]</scope>
    <source>
        <strain evidence="1 2">LMGCF08</strain>
    </source>
</reference>
<protein>
    <submittedName>
        <fullName evidence="1">Uncharacterized protein</fullName>
    </submittedName>
</protein>
<dbReference type="eggNOG" id="ENOG5030CGI">
    <property type="taxonomic scope" value="Bacteria"/>
</dbReference>
<comment type="caution">
    <text evidence="1">The sequence shown here is derived from an EMBL/GenBank/DDBJ whole genome shotgun (WGS) entry which is preliminary data.</text>
</comment>
<accession>A0A1X0VCX0</accession>
<proteinExistence type="predicted"/>
<dbReference type="STRING" id="33968.BMS77_07665"/>
<gene>
    <name evidence="1" type="ORF">BMR96_07220</name>
</gene>
<evidence type="ECO:0000313" key="2">
    <source>
        <dbReference type="Proteomes" id="UP000192288"/>
    </source>
</evidence>
<evidence type="ECO:0000313" key="1">
    <source>
        <dbReference type="EMBL" id="ORI97449.1"/>
    </source>
</evidence>